<evidence type="ECO:0000313" key="7">
    <source>
        <dbReference type="EMBL" id="KAK4202043.1"/>
    </source>
</evidence>
<accession>A0AAN7AWC7</accession>
<evidence type="ECO:0000313" key="8">
    <source>
        <dbReference type="Proteomes" id="UP001303160"/>
    </source>
</evidence>
<evidence type="ECO:0000256" key="4">
    <source>
        <dbReference type="ARBA" id="ARBA00023136"/>
    </source>
</evidence>
<dbReference type="Pfam" id="PF01544">
    <property type="entry name" value="CorA"/>
    <property type="match status" value="1"/>
</dbReference>
<protein>
    <submittedName>
        <fullName evidence="7">Uncharacterized protein</fullName>
    </submittedName>
</protein>
<dbReference type="InterPro" id="IPR002523">
    <property type="entry name" value="MgTranspt_CorA/ZnTranspt_ZntB"/>
</dbReference>
<dbReference type="Proteomes" id="UP001303160">
    <property type="component" value="Unassembled WGS sequence"/>
</dbReference>
<evidence type="ECO:0000256" key="2">
    <source>
        <dbReference type="ARBA" id="ARBA00022692"/>
    </source>
</evidence>
<evidence type="ECO:0000256" key="6">
    <source>
        <dbReference type="SAM" id="Phobius"/>
    </source>
</evidence>
<dbReference type="InterPro" id="IPR045863">
    <property type="entry name" value="CorA_TM1_TM2"/>
</dbReference>
<feature type="region of interest" description="Disordered" evidence="5">
    <location>
        <begin position="214"/>
        <end position="274"/>
    </location>
</feature>
<keyword evidence="8" id="KW-1185">Reference proteome</keyword>
<keyword evidence="2 6" id="KW-0812">Transmembrane</keyword>
<reference evidence="7" key="1">
    <citation type="journal article" date="2023" name="Mol. Phylogenet. Evol.">
        <title>Genome-scale phylogeny and comparative genomics of the fungal order Sordariales.</title>
        <authorList>
            <person name="Hensen N."/>
            <person name="Bonometti L."/>
            <person name="Westerberg I."/>
            <person name="Brannstrom I.O."/>
            <person name="Guillou S."/>
            <person name="Cros-Aarteil S."/>
            <person name="Calhoun S."/>
            <person name="Haridas S."/>
            <person name="Kuo A."/>
            <person name="Mondo S."/>
            <person name="Pangilinan J."/>
            <person name="Riley R."/>
            <person name="LaButti K."/>
            <person name="Andreopoulos B."/>
            <person name="Lipzen A."/>
            <person name="Chen C."/>
            <person name="Yan M."/>
            <person name="Daum C."/>
            <person name="Ng V."/>
            <person name="Clum A."/>
            <person name="Steindorff A."/>
            <person name="Ohm R.A."/>
            <person name="Martin F."/>
            <person name="Silar P."/>
            <person name="Natvig D.O."/>
            <person name="Lalanne C."/>
            <person name="Gautier V."/>
            <person name="Ament-Velasquez S.L."/>
            <person name="Kruys A."/>
            <person name="Hutchinson M.I."/>
            <person name="Powell A.J."/>
            <person name="Barry K."/>
            <person name="Miller A.N."/>
            <person name="Grigoriev I.V."/>
            <person name="Debuchy R."/>
            <person name="Gladieux P."/>
            <person name="Hiltunen Thoren M."/>
            <person name="Johannesson H."/>
        </authorList>
    </citation>
    <scope>NUCLEOTIDE SEQUENCE</scope>
    <source>
        <strain evidence="7">CBS 315.58</strain>
    </source>
</reference>
<evidence type="ECO:0000256" key="1">
    <source>
        <dbReference type="ARBA" id="ARBA00004141"/>
    </source>
</evidence>
<dbReference type="GO" id="GO:0046873">
    <property type="term" value="F:metal ion transmembrane transporter activity"/>
    <property type="evidence" value="ECO:0007669"/>
    <property type="project" value="InterPro"/>
</dbReference>
<keyword evidence="3 6" id="KW-1133">Transmembrane helix</keyword>
<sequence length="274" mass="31272">MFDDSFSQSRIYFQLLHLLRIAPQWMKETKEDLMEFRQVFKRRPLSGWSESPCDSVKFDKIVEQNWDKIILHFDDLRSRLERRIEVKADEIRGLRDGILSATNLLEASKLTSMNRHIIIFTVVTIFYLPLGFVTAVYSMSLIQDEALSHLKGPYVGSMLSVAALTYMVSIAVVFFVDRKKIIPWLLQRIPETTKKKPWFRTACTKIGIELPEIKPPLPPNPTPATPRPPGFQGVPAVKAEEKPPPKGWGSFWPKGGLDLRRRKKAGNEGPAVAV</sequence>
<proteinExistence type="predicted"/>
<dbReference type="Gene3D" id="1.20.58.340">
    <property type="entry name" value="Magnesium transport protein CorA, transmembrane region"/>
    <property type="match status" value="1"/>
</dbReference>
<keyword evidence="4 6" id="KW-0472">Membrane</keyword>
<feature type="transmembrane region" description="Helical" evidence="6">
    <location>
        <begin position="154"/>
        <end position="176"/>
    </location>
</feature>
<dbReference type="GO" id="GO:0016020">
    <property type="term" value="C:membrane"/>
    <property type="evidence" value="ECO:0007669"/>
    <property type="project" value="UniProtKB-SubCell"/>
</dbReference>
<evidence type="ECO:0000256" key="5">
    <source>
        <dbReference type="SAM" id="MobiDB-lite"/>
    </source>
</evidence>
<comment type="caution">
    <text evidence="7">The sequence shown here is derived from an EMBL/GenBank/DDBJ whole genome shotgun (WGS) entry which is preliminary data.</text>
</comment>
<name>A0AAN7AWC7_9PEZI</name>
<feature type="compositionally biased region" description="Pro residues" evidence="5">
    <location>
        <begin position="214"/>
        <end position="229"/>
    </location>
</feature>
<organism evidence="7 8">
    <name type="scientific">Triangularia verruculosa</name>
    <dbReference type="NCBI Taxonomy" id="2587418"/>
    <lineage>
        <taxon>Eukaryota</taxon>
        <taxon>Fungi</taxon>
        <taxon>Dikarya</taxon>
        <taxon>Ascomycota</taxon>
        <taxon>Pezizomycotina</taxon>
        <taxon>Sordariomycetes</taxon>
        <taxon>Sordariomycetidae</taxon>
        <taxon>Sordariales</taxon>
        <taxon>Podosporaceae</taxon>
        <taxon>Triangularia</taxon>
    </lineage>
</organism>
<dbReference type="AlphaFoldDB" id="A0AAN7AWC7"/>
<gene>
    <name evidence="7" type="ORF">QBC40DRAFT_222294</name>
</gene>
<comment type="subcellular location">
    <subcellularLocation>
        <location evidence="1">Membrane</location>
        <topology evidence="1">Multi-pass membrane protein</topology>
    </subcellularLocation>
</comment>
<dbReference type="EMBL" id="MU863901">
    <property type="protein sequence ID" value="KAK4202043.1"/>
    <property type="molecule type" value="Genomic_DNA"/>
</dbReference>
<evidence type="ECO:0000256" key="3">
    <source>
        <dbReference type="ARBA" id="ARBA00022989"/>
    </source>
</evidence>
<feature type="transmembrane region" description="Helical" evidence="6">
    <location>
        <begin position="117"/>
        <end position="142"/>
    </location>
</feature>
<dbReference type="SUPFAM" id="SSF144083">
    <property type="entry name" value="Magnesium transport protein CorA, transmembrane region"/>
    <property type="match status" value="1"/>
</dbReference>
<reference evidence="7" key="2">
    <citation type="submission" date="2023-05" db="EMBL/GenBank/DDBJ databases">
        <authorList>
            <consortium name="Lawrence Berkeley National Laboratory"/>
            <person name="Steindorff A."/>
            <person name="Hensen N."/>
            <person name="Bonometti L."/>
            <person name="Westerberg I."/>
            <person name="Brannstrom I.O."/>
            <person name="Guillou S."/>
            <person name="Cros-Aarteil S."/>
            <person name="Calhoun S."/>
            <person name="Haridas S."/>
            <person name="Kuo A."/>
            <person name="Mondo S."/>
            <person name="Pangilinan J."/>
            <person name="Riley R."/>
            <person name="Labutti K."/>
            <person name="Andreopoulos B."/>
            <person name="Lipzen A."/>
            <person name="Chen C."/>
            <person name="Yanf M."/>
            <person name="Daum C."/>
            <person name="Ng V."/>
            <person name="Clum A."/>
            <person name="Ohm R."/>
            <person name="Martin F."/>
            <person name="Silar P."/>
            <person name="Natvig D."/>
            <person name="Lalanne C."/>
            <person name="Gautier V."/>
            <person name="Ament-Velasquez S.L."/>
            <person name="Kruys A."/>
            <person name="Hutchinson M.I."/>
            <person name="Powell A.J."/>
            <person name="Barry K."/>
            <person name="Miller A.N."/>
            <person name="Grigoriev I.V."/>
            <person name="Debuchy R."/>
            <person name="Gladieux P."/>
            <person name="Thoren M.H."/>
            <person name="Johannesson H."/>
        </authorList>
    </citation>
    <scope>NUCLEOTIDE SEQUENCE</scope>
    <source>
        <strain evidence="7">CBS 315.58</strain>
    </source>
</reference>